<evidence type="ECO:0000256" key="8">
    <source>
        <dbReference type="PIRSR" id="PIRSR601952-2"/>
    </source>
</evidence>
<feature type="compositionally biased region" description="Basic and acidic residues" evidence="11">
    <location>
        <begin position="328"/>
        <end position="337"/>
    </location>
</feature>
<feature type="active site" description="Phosphoserine intermediate" evidence="7">
    <location>
        <position position="136"/>
    </location>
</feature>
<feature type="transmembrane region" description="Helical" evidence="12">
    <location>
        <begin position="1023"/>
        <end position="1044"/>
    </location>
</feature>
<evidence type="ECO:0000256" key="11">
    <source>
        <dbReference type="SAM" id="MobiDB-lite"/>
    </source>
</evidence>
<comment type="cofactor">
    <cofactor evidence="8">
        <name>Mg(2+)</name>
        <dbReference type="ChEBI" id="CHEBI:18420"/>
    </cofactor>
    <text evidence="8">Binds 1 Mg(2+) ion.</text>
</comment>
<evidence type="ECO:0000256" key="7">
    <source>
        <dbReference type="PIRSR" id="PIRSR601952-1"/>
    </source>
</evidence>
<organism evidence="14 15">
    <name type="scientific">Corynebacterium pyruviciproducens</name>
    <dbReference type="NCBI Taxonomy" id="598660"/>
    <lineage>
        <taxon>Bacteria</taxon>
        <taxon>Bacillati</taxon>
        <taxon>Actinomycetota</taxon>
        <taxon>Actinomycetes</taxon>
        <taxon>Mycobacteriales</taxon>
        <taxon>Corynebacteriaceae</taxon>
        <taxon>Corynebacterium</taxon>
    </lineage>
</organism>
<dbReference type="KEGG" id="cpyr:CYJ47_10920"/>
<dbReference type="EMBL" id="CP136958">
    <property type="protein sequence ID" value="WOT01765.1"/>
    <property type="molecule type" value="Genomic_DNA"/>
</dbReference>
<evidence type="ECO:0000256" key="6">
    <source>
        <dbReference type="ARBA" id="ARBA00022842"/>
    </source>
</evidence>
<feature type="binding site" evidence="8">
    <location>
        <position position="473"/>
    </location>
    <ligand>
        <name>Zn(2+)</name>
        <dbReference type="ChEBI" id="CHEBI:29105"/>
        <label>2</label>
    </ligand>
</feature>
<feature type="region of interest" description="Disordered" evidence="11">
    <location>
        <begin position="32"/>
        <end position="60"/>
    </location>
</feature>
<dbReference type="NCBIfam" id="NF007810">
    <property type="entry name" value="PRK10518.1"/>
    <property type="match status" value="1"/>
</dbReference>
<gene>
    <name evidence="14" type="primary">phoA</name>
    <name evidence="14" type="ORF">CYJ47_10920</name>
</gene>
<keyword evidence="4 14" id="KW-0378">Hydrolase</keyword>
<dbReference type="AlphaFoldDB" id="A0AAF0YQV5"/>
<feature type="chain" id="PRO_5041963658" evidence="13">
    <location>
        <begin position="20"/>
        <end position="1064"/>
    </location>
</feature>
<feature type="binding site" evidence="8">
    <location>
        <position position="380"/>
    </location>
    <ligand>
        <name>Zn(2+)</name>
        <dbReference type="ChEBI" id="CHEBI:29105"/>
        <label>2</label>
    </ligand>
</feature>
<keyword evidence="13" id="KW-0732">Signal</keyword>
<evidence type="ECO:0000256" key="1">
    <source>
        <dbReference type="ARBA" id="ARBA00005984"/>
    </source>
</evidence>
<feature type="binding site" evidence="8">
    <location>
        <position position="423"/>
    </location>
    <ligand>
        <name>Zn(2+)</name>
        <dbReference type="ChEBI" id="CHEBI:29105"/>
        <label>2</label>
    </ligand>
</feature>
<dbReference type="RefSeq" id="WP_101677637.1">
    <property type="nucleotide sequence ID" value="NZ_CP136958.1"/>
</dbReference>
<keyword evidence="12" id="KW-1133">Transmembrane helix</keyword>
<dbReference type="Pfam" id="PF00245">
    <property type="entry name" value="Alk_phosphatase"/>
    <property type="match status" value="3"/>
</dbReference>
<feature type="binding site" evidence="8">
    <location>
        <position position="187"/>
    </location>
    <ligand>
        <name>Mg(2+)</name>
        <dbReference type="ChEBI" id="CHEBI:18420"/>
    </ligand>
</feature>
<keyword evidence="9" id="KW-1015">Disulfide bond</keyword>
<dbReference type="InterPro" id="IPR017850">
    <property type="entry name" value="Alkaline_phosphatase_core_sf"/>
</dbReference>
<feature type="region of interest" description="Disordered" evidence="11">
    <location>
        <begin position="328"/>
        <end position="347"/>
    </location>
</feature>
<feature type="compositionally biased region" description="Polar residues" evidence="11">
    <location>
        <begin position="36"/>
        <end position="51"/>
    </location>
</feature>
<proteinExistence type="inferred from homology"/>
<dbReference type="SUPFAM" id="SSF53649">
    <property type="entry name" value="Alkaline phosphatase-like"/>
    <property type="match status" value="2"/>
</dbReference>
<keyword evidence="2" id="KW-0597">Phosphoprotein</keyword>
<evidence type="ECO:0000256" key="13">
    <source>
        <dbReference type="SAM" id="SignalP"/>
    </source>
</evidence>
<dbReference type="InterPro" id="IPR001952">
    <property type="entry name" value="Alkaline_phosphatase"/>
</dbReference>
<keyword evidence="12" id="KW-0472">Membrane</keyword>
<feature type="disulfide bond" evidence="9">
    <location>
        <begin position="202"/>
        <end position="214"/>
    </location>
</feature>
<reference evidence="14" key="1">
    <citation type="submission" date="2017-12" db="EMBL/GenBank/DDBJ databases">
        <authorList>
            <person name="Thomas-White K."/>
            <person name="Wolfe A.J."/>
        </authorList>
    </citation>
    <scope>NUCLEOTIDE SEQUENCE</scope>
    <source>
        <strain evidence="14">UMB0763</strain>
    </source>
</reference>
<accession>A0AAF0YQV5</accession>
<reference evidence="14" key="2">
    <citation type="submission" date="2023-10" db="EMBL/GenBank/DDBJ databases">
        <authorList>
            <person name="Choi B."/>
        </authorList>
    </citation>
    <scope>NUCLEOTIDE SEQUENCE</scope>
    <source>
        <strain evidence="14">UMB0763</strain>
    </source>
</reference>
<feature type="binding site" evidence="8">
    <location>
        <position position="384"/>
    </location>
    <ligand>
        <name>Zn(2+)</name>
        <dbReference type="ChEBI" id="CHEBI:29105"/>
        <label>2</label>
    </ligand>
</feature>
<dbReference type="EC" id="3.1.3.1" evidence="14"/>
<feature type="binding site" evidence="8">
    <location>
        <position position="86"/>
    </location>
    <ligand>
        <name>Zn(2+)</name>
        <dbReference type="ChEBI" id="CHEBI:29105"/>
        <label>2</label>
    </ligand>
</feature>
<dbReference type="Proteomes" id="UP000234560">
    <property type="component" value="Chromosome"/>
</dbReference>
<feature type="binding site" evidence="8">
    <location>
        <position position="422"/>
    </location>
    <ligand>
        <name>Zn(2+)</name>
        <dbReference type="ChEBI" id="CHEBI:29105"/>
        <label>2</label>
    </ligand>
</feature>
<dbReference type="GO" id="GO:0004035">
    <property type="term" value="F:alkaline phosphatase activity"/>
    <property type="evidence" value="ECO:0007669"/>
    <property type="project" value="UniProtKB-EC"/>
</dbReference>
<comment type="similarity">
    <text evidence="1 10">Belongs to the alkaline phosphatase family.</text>
</comment>
<evidence type="ECO:0000256" key="3">
    <source>
        <dbReference type="ARBA" id="ARBA00022723"/>
    </source>
</evidence>
<dbReference type="GO" id="GO:0046872">
    <property type="term" value="F:metal ion binding"/>
    <property type="evidence" value="ECO:0007669"/>
    <property type="project" value="UniProtKB-KW"/>
</dbReference>
<keyword evidence="6 8" id="KW-0460">Magnesium</keyword>
<dbReference type="PANTHER" id="PTHR11596:SF5">
    <property type="entry name" value="ALKALINE PHOSPHATASE"/>
    <property type="match status" value="1"/>
</dbReference>
<dbReference type="PANTHER" id="PTHR11596">
    <property type="entry name" value="ALKALINE PHOSPHATASE"/>
    <property type="match status" value="1"/>
</dbReference>
<keyword evidence="12" id="KW-0812">Transmembrane</keyword>
<evidence type="ECO:0000256" key="9">
    <source>
        <dbReference type="PIRSR" id="PIRSR601952-3"/>
    </source>
</evidence>
<evidence type="ECO:0000313" key="15">
    <source>
        <dbReference type="Proteomes" id="UP000234560"/>
    </source>
</evidence>
<feature type="binding site" evidence="8">
    <location>
        <position position="86"/>
    </location>
    <ligand>
        <name>Mg(2+)</name>
        <dbReference type="ChEBI" id="CHEBI:18420"/>
    </ligand>
</feature>
<evidence type="ECO:0000256" key="10">
    <source>
        <dbReference type="RuleBase" id="RU003946"/>
    </source>
</evidence>
<dbReference type="Gene3D" id="3.40.720.10">
    <property type="entry name" value="Alkaline Phosphatase, subunit A"/>
    <property type="match status" value="2"/>
</dbReference>
<comment type="cofactor">
    <cofactor evidence="8">
        <name>Zn(2+)</name>
        <dbReference type="ChEBI" id="CHEBI:29105"/>
    </cofactor>
    <text evidence="8">Binds 2 Zn(2+) ions.</text>
</comment>
<name>A0AAF0YQV5_9CORY</name>
<keyword evidence="5 8" id="KW-0862">Zinc</keyword>
<feature type="binding site" evidence="8">
    <location>
        <position position="189"/>
    </location>
    <ligand>
        <name>Mg(2+)</name>
        <dbReference type="ChEBI" id="CHEBI:18420"/>
    </ligand>
</feature>
<dbReference type="PROSITE" id="PS00123">
    <property type="entry name" value="ALKALINE_PHOSPHATASE"/>
    <property type="match status" value="2"/>
</dbReference>
<dbReference type="SMART" id="SM00098">
    <property type="entry name" value="alkPPc"/>
    <property type="match status" value="2"/>
</dbReference>
<feature type="signal peptide" evidence="13">
    <location>
        <begin position="1"/>
        <end position="19"/>
    </location>
</feature>
<sequence>MKRPMKSLLVAAASTSLFAAFAVAGVTVASAKDDSLSQGGPSTTCVTTNPDGSPRAPHPGDCAQFGKAGQGRSDAKAKNVILLIGDGMGQQEITLARNYLHGAGGRFEGIDNFVATGAYTHHSVNKDGSINYVTDSAASATGWSTGTKTYNGAIGVDIEGKPVENLMEMAKKAGMRTGNVTTSEIQDATPAAAATHSVNRKCYGPDESQNGEGCKGEAFDPQFREHGGLGSISEQIVDFRADVTLGGGAKYFGQKVKESGPGRNPFVDNTMQWEAGKTVLENAKEAGFTIVRTAKELDAVKEANQDAPVLGLFNNGNMTTRFADLRPSEHGSQEAPHECTTQDTGEEPELKDMAAKAIELLDDPSSDKGFYLQVESASIDKRNHSADLCGVIGETDRLDETVKAALDFAKQDGNTLVLLSADHAHSAQILYDATDSVSATSRVKTADGVGMTVGWGTLPMDTILNDPKMSTQHTGSQLRIAAYGPGAENVIGQTDQTDTFFTMANALKLGDWEPAKANNKNQVDVSKARPAVNARDNCYLVTQDSSKAGNCAQFGAEGEGLDDSKAKNVVFMIADGTGDSEITSARDYLVGASGRLPGVDNMAFTGSATTYPLEAKTGLPGLVTDSAASATAWNAGVKTYNGAIGVDLAGNPVPLLSELARKKGMKVGNVTTAEIEDATPAAFATHALNRKCYGPEVDKNKSSCQGEDMSSQYRENGGLGSISEQLVDFRADVTLGGGSKAFDQVVQKGGTWGGQKWEEGKTVLENAKDQGYQVVTTGDELDAVTSANTDKPVLGLFSEGNFPRHNEQSIPELDGAVAPAVDCVANPERPSTIPELADLTTKSLDLLKNDNGFLLQVEGASVDKAGHDADFCGQVGEFDEFDKAVQAVREWVKKTGEPTLIITTADHAHTSQITAPGKNTSGRTIKVHGQEGSDMVINYATAPSNDEKVALGGQTHTGTQMRVSAEGPGAANVLGQLDQTDIAFVAANALGLDLVGAPETIDLTPQWDKDARFGKTSAGTSSWMHWGLGLAGLAILVAIGYVAYRSTKRDSGVIADEPHALAES</sequence>
<keyword evidence="3 8" id="KW-0479">Metal-binding</keyword>
<dbReference type="CDD" id="cd16012">
    <property type="entry name" value="ALP"/>
    <property type="match status" value="2"/>
</dbReference>
<dbReference type="PRINTS" id="PR00113">
    <property type="entry name" value="ALKPHPHTASE"/>
</dbReference>
<evidence type="ECO:0000256" key="2">
    <source>
        <dbReference type="ARBA" id="ARBA00022553"/>
    </source>
</evidence>
<evidence type="ECO:0000256" key="4">
    <source>
        <dbReference type="ARBA" id="ARBA00022801"/>
    </source>
</evidence>
<evidence type="ECO:0000313" key="14">
    <source>
        <dbReference type="EMBL" id="WOT01765.1"/>
    </source>
</evidence>
<evidence type="ECO:0000256" key="5">
    <source>
        <dbReference type="ARBA" id="ARBA00022833"/>
    </source>
</evidence>
<dbReference type="InterPro" id="IPR018299">
    <property type="entry name" value="Alkaline_phosphatase_AS"/>
</dbReference>
<evidence type="ECO:0000256" key="12">
    <source>
        <dbReference type="SAM" id="Phobius"/>
    </source>
</evidence>
<protein>
    <submittedName>
        <fullName evidence="14">Alkaline phosphatase</fullName>
        <ecNumber evidence="14">3.1.3.1</ecNumber>
    </submittedName>
</protein>
<feature type="binding site" evidence="8">
    <location>
        <position position="375"/>
    </location>
    <ligand>
        <name>Mg(2+)</name>
        <dbReference type="ChEBI" id="CHEBI:18420"/>
    </ligand>
</feature>